<evidence type="ECO:0000259" key="4">
    <source>
        <dbReference type="PROSITE" id="PS50106"/>
    </source>
</evidence>
<feature type="domain" description="PDZ" evidence="4">
    <location>
        <begin position="23"/>
        <end position="57"/>
    </location>
</feature>
<sequence length="106" mass="12052">MVDLGGYVIVIVETTDRRIRLYGSPADRADLEVGDEILEVNGRSLDNCTHNEVISHIHQCIRSRTVCLRVRRRPRLGEKGCFFFLLRTPPAIAVKLALVRPRVARD</sequence>
<keyword evidence="6" id="KW-1185">Reference proteome</keyword>
<dbReference type="InterPro" id="IPR036034">
    <property type="entry name" value="PDZ_sf"/>
</dbReference>
<dbReference type="VEuPathDB" id="VectorBase:LOC119166997"/>
<dbReference type="InterPro" id="IPR001478">
    <property type="entry name" value="PDZ"/>
</dbReference>
<protein>
    <recommendedName>
        <fullName evidence="4">PDZ domain-containing protein</fullName>
    </recommendedName>
</protein>
<dbReference type="SMART" id="SM00228">
    <property type="entry name" value="PDZ"/>
    <property type="match status" value="1"/>
</dbReference>
<dbReference type="GO" id="GO:0042995">
    <property type="term" value="C:cell projection"/>
    <property type="evidence" value="ECO:0007669"/>
    <property type="project" value="UniProtKB-SubCell"/>
</dbReference>
<organism evidence="5 6">
    <name type="scientific">Rhipicephalus microplus</name>
    <name type="common">Cattle tick</name>
    <name type="synonym">Boophilus microplus</name>
    <dbReference type="NCBI Taxonomy" id="6941"/>
    <lineage>
        <taxon>Eukaryota</taxon>
        <taxon>Metazoa</taxon>
        <taxon>Ecdysozoa</taxon>
        <taxon>Arthropoda</taxon>
        <taxon>Chelicerata</taxon>
        <taxon>Arachnida</taxon>
        <taxon>Acari</taxon>
        <taxon>Parasitiformes</taxon>
        <taxon>Ixodida</taxon>
        <taxon>Ixodoidea</taxon>
        <taxon>Ixodidae</taxon>
        <taxon>Rhipicephalinae</taxon>
        <taxon>Rhipicephalus</taxon>
        <taxon>Boophilus</taxon>
    </lineage>
</organism>
<comment type="subcellular location">
    <subcellularLocation>
        <location evidence="1">Cell projection</location>
    </subcellularLocation>
</comment>
<dbReference type="GO" id="GO:0005886">
    <property type="term" value="C:plasma membrane"/>
    <property type="evidence" value="ECO:0007669"/>
    <property type="project" value="TreeGrafter"/>
</dbReference>
<keyword evidence="3" id="KW-0966">Cell projection</keyword>
<dbReference type="PANTHER" id="PTHR23116">
    <property type="entry name" value="PDZ DOMAIN CONTAINING WHIRLIN AND HARMONIN-RELATED"/>
    <property type="match status" value="1"/>
</dbReference>
<evidence type="ECO:0000313" key="5">
    <source>
        <dbReference type="EMBL" id="KAH8027185.1"/>
    </source>
</evidence>
<dbReference type="InterPro" id="IPR051844">
    <property type="entry name" value="USH2_Complex_Protein"/>
</dbReference>
<dbReference type="Proteomes" id="UP000821866">
    <property type="component" value="Chromosome 4"/>
</dbReference>
<reference evidence="5" key="2">
    <citation type="submission" date="2021-09" db="EMBL/GenBank/DDBJ databases">
        <authorList>
            <person name="Jia N."/>
            <person name="Wang J."/>
            <person name="Shi W."/>
            <person name="Du L."/>
            <person name="Sun Y."/>
            <person name="Zhan W."/>
            <person name="Jiang J."/>
            <person name="Wang Q."/>
            <person name="Zhang B."/>
            <person name="Ji P."/>
            <person name="Sakyi L.B."/>
            <person name="Cui X."/>
            <person name="Yuan T."/>
            <person name="Jiang B."/>
            <person name="Yang W."/>
            <person name="Lam T.T.-Y."/>
            <person name="Chang Q."/>
            <person name="Ding S."/>
            <person name="Wang X."/>
            <person name="Zhu J."/>
            <person name="Ruan X."/>
            <person name="Zhao L."/>
            <person name="Wei J."/>
            <person name="Que T."/>
            <person name="Du C."/>
            <person name="Cheng J."/>
            <person name="Dai P."/>
            <person name="Han X."/>
            <person name="Huang E."/>
            <person name="Gao Y."/>
            <person name="Liu J."/>
            <person name="Shao H."/>
            <person name="Ye R."/>
            <person name="Li L."/>
            <person name="Wei W."/>
            <person name="Wang X."/>
            <person name="Wang C."/>
            <person name="Huo Q."/>
            <person name="Li W."/>
            <person name="Guo W."/>
            <person name="Chen H."/>
            <person name="Chen S."/>
            <person name="Zhou L."/>
            <person name="Zhou L."/>
            <person name="Ni X."/>
            <person name="Tian J."/>
            <person name="Zhou Y."/>
            <person name="Sheng Y."/>
            <person name="Liu T."/>
            <person name="Pan Y."/>
            <person name="Xia L."/>
            <person name="Li J."/>
            <person name="Zhao F."/>
            <person name="Cao W."/>
        </authorList>
    </citation>
    <scope>NUCLEOTIDE SEQUENCE</scope>
    <source>
        <strain evidence="5">Rmic-2018</strain>
        <tissue evidence="5">Larvae</tissue>
    </source>
</reference>
<dbReference type="Gene3D" id="2.30.42.10">
    <property type="match status" value="1"/>
</dbReference>
<dbReference type="PROSITE" id="PS50106">
    <property type="entry name" value="PDZ"/>
    <property type="match status" value="1"/>
</dbReference>
<accession>A0A9J6DZ91</accession>
<dbReference type="Pfam" id="PF00595">
    <property type="entry name" value="PDZ"/>
    <property type="match status" value="1"/>
</dbReference>
<dbReference type="PANTHER" id="PTHR23116:SF29">
    <property type="entry name" value="PDZ DOMAIN-CONTAINING PROTEIN 7"/>
    <property type="match status" value="1"/>
</dbReference>
<dbReference type="SUPFAM" id="SSF50156">
    <property type="entry name" value="PDZ domain-like"/>
    <property type="match status" value="1"/>
</dbReference>
<proteinExistence type="predicted"/>
<gene>
    <name evidence="5" type="ORF">HPB51_003627</name>
</gene>
<evidence type="ECO:0000256" key="3">
    <source>
        <dbReference type="ARBA" id="ARBA00023273"/>
    </source>
</evidence>
<comment type="caution">
    <text evidence="5">The sequence shown here is derived from an EMBL/GenBank/DDBJ whole genome shotgun (WGS) entry which is preliminary data.</text>
</comment>
<reference evidence="5" key="1">
    <citation type="journal article" date="2020" name="Cell">
        <title>Large-Scale Comparative Analyses of Tick Genomes Elucidate Their Genetic Diversity and Vector Capacities.</title>
        <authorList>
            <consortium name="Tick Genome and Microbiome Consortium (TIGMIC)"/>
            <person name="Jia N."/>
            <person name="Wang J."/>
            <person name="Shi W."/>
            <person name="Du L."/>
            <person name="Sun Y."/>
            <person name="Zhan W."/>
            <person name="Jiang J.F."/>
            <person name="Wang Q."/>
            <person name="Zhang B."/>
            <person name="Ji P."/>
            <person name="Bell-Sakyi L."/>
            <person name="Cui X.M."/>
            <person name="Yuan T.T."/>
            <person name="Jiang B.G."/>
            <person name="Yang W.F."/>
            <person name="Lam T.T."/>
            <person name="Chang Q.C."/>
            <person name="Ding S.J."/>
            <person name="Wang X.J."/>
            <person name="Zhu J.G."/>
            <person name="Ruan X.D."/>
            <person name="Zhao L."/>
            <person name="Wei J.T."/>
            <person name="Ye R.Z."/>
            <person name="Que T.C."/>
            <person name="Du C.H."/>
            <person name="Zhou Y.H."/>
            <person name="Cheng J.X."/>
            <person name="Dai P.F."/>
            <person name="Guo W.B."/>
            <person name="Han X.H."/>
            <person name="Huang E.J."/>
            <person name="Li L.F."/>
            <person name="Wei W."/>
            <person name="Gao Y.C."/>
            <person name="Liu J.Z."/>
            <person name="Shao H.Z."/>
            <person name="Wang X."/>
            <person name="Wang C.C."/>
            <person name="Yang T.C."/>
            <person name="Huo Q.B."/>
            <person name="Li W."/>
            <person name="Chen H.Y."/>
            <person name="Chen S.E."/>
            <person name="Zhou L.G."/>
            <person name="Ni X.B."/>
            <person name="Tian J.H."/>
            <person name="Sheng Y."/>
            <person name="Liu T."/>
            <person name="Pan Y.S."/>
            <person name="Xia L.Y."/>
            <person name="Li J."/>
            <person name="Zhao F."/>
            <person name="Cao W.C."/>
        </authorList>
    </citation>
    <scope>NUCLEOTIDE SEQUENCE</scope>
    <source>
        <strain evidence="5">Rmic-2018</strain>
    </source>
</reference>
<dbReference type="AlphaFoldDB" id="A0A9J6DZ91"/>
<evidence type="ECO:0000313" key="6">
    <source>
        <dbReference type="Proteomes" id="UP000821866"/>
    </source>
</evidence>
<name>A0A9J6DZ91_RHIMP</name>
<evidence type="ECO:0000256" key="2">
    <source>
        <dbReference type="ARBA" id="ARBA00022737"/>
    </source>
</evidence>
<keyword evidence="2" id="KW-0677">Repeat</keyword>
<dbReference type="EMBL" id="JABSTU010000006">
    <property type="protein sequence ID" value="KAH8027185.1"/>
    <property type="molecule type" value="Genomic_DNA"/>
</dbReference>
<evidence type="ECO:0000256" key="1">
    <source>
        <dbReference type="ARBA" id="ARBA00004316"/>
    </source>
</evidence>